<dbReference type="InParanoid" id="A0A369JGH3"/>
<evidence type="ECO:0000256" key="1">
    <source>
        <dbReference type="SAM" id="MobiDB-lite"/>
    </source>
</evidence>
<organism evidence="2 3">
    <name type="scientific">Hypsizygus marmoreus</name>
    <name type="common">White beech mushroom</name>
    <name type="synonym">Agaricus marmoreus</name>
    <dbReference type="NCBI Taxonomy" id="39966"/>
    <lineage>
        <taxon>Eukaryota</taxon>
        <taxon>Fungi</taxon>
        <taxon>Dikarya</taxon>
        <taxon>Basidiomycota</taxon>
        <taxon>Agaricomycotina</taxon>
        <taxon>Agaricomycetes</taxon>
        <taxon>Agaricomycetidae</taxon>
        <taxon>Agaricales</taxon>
        <taxon>Tricholomatineae</taxon>
        <taxon>Lyophyllaceae</taxon>
        <taxon>Hypsizygus</taxon>
    </lineage>
</organism>
<protein>
    <submittedName>
        <fullName evidence="2">Uncharacterized protein</fullName>
    </submittedName>
</protein>
<dbReference type="EMBL" id="LUEZ02000055">
    <property type="protein sequence ID" value="RDB21281.1"/>
    <property type="molecule type" value="Genomic_DNA"/>
</dbReference>
<proteinExistence type="predicted"/>
<feature type="compositionally biased region" description="Polar residues" evidence="1">
    <location>
        <begin position="87"/>
        <end position="104"/>
    </location>
</feature>
<name>A0A369JGH3_HYPMA</name>
<feature type="region of interest" description="Disordered" evidence="1">
    <location>
        <begin position="44"/>
        <end position="140"/>
    </location>
</feature>
<feature type="compositionally biased region" description="Low complexity" evidence="1">
    <location>
        <begin position="123"/>
        <end position="135"/>
    </location>
</feature>
<keyword evidence="3" id="KW-1185">Reference proteome</keyword>
<evidence type="ECO:0000313" key="3">
    <source>
        <dbReference type="Proteomes" id="UP000076154"/>
    </source>
</evidence>
<feature type="region of interest" description="Disordered" evidence="1">
    <location>
        <begin position="189"/>
        <end position="216"/>
    </location>
</feature>
<reference evidence="2" key="1">
    <citation type="submission" date="2018-04" db="EMBL/GenBank/DDBJ databases">
        <title>Whole genome sequencing of Hypsizygus marmoreus.</title>
        <authorList>
            <person name="Choi I.-G."/>
            <person name="Min B."/>
            <person name="Kim J.-G."/>
            <person name="Kim S."/>
            <person name="Oh Y.-L."/>
            <person name="Kong W.-S."/>
            <person name="Park H."/>
            <person name="Jeong J."/>
            <person name="Song E.-S."/>
        </authorList>
    </citation>
    <scope>NUCLEOTIDE SEQUENCE [LARGE SCALE GENOMIC DNA]</scope>
    <source>
        <strain evidence="2">51987-8</strain>
    </source>
</reference>
<comment type="caution">
    <text evidence="2">The sequence shown here is derived from an EMBL/GenBank/DDBJ whole genome shotgun (WGS) entry which is preliminary data.</text>
</comment>
<dbReference type="Proteomes" id="UP000076154">
    <property type="component" value="Unassembled WGS sequence"/>
</dbReference>
<dbReference type="AlphaFoldDB" id="A0A369JGH3"/>
<accession>A0A369JGH3</accession>
<feature type="compositionally biased region" description="Low complexity" evidence="1">
    <location>
        <begin position="68"/>
        <end position="78"/>
    </location>
</feature>
<gene>
    <name evidence="2" type="ORF">Hypma_011471</name>
</gene>
<sequence>MKKAKTSAGPTKSPPSQFKAFSPLTAVFSDPTVAAAVAIPATIIASSDPPPTPMPVLENSLMPPTRPIPSASEIAPAPTEIPAEFSPTMSSVPDNDGSPTSVNTLVCAPPTAPPSLEYAITTPSSSSHPSAASESVPTASPITAAHTQACTTSTNAAIISTSDAAPPLTTAAALLSSSPLQAAVTKLEVSSSQRTAVANMPKKSKKAKAGSANNPK</sequence>
<evidence type="ECO:0000313" key="2">
    <source>
        <dbReference type="EMBL" id="RDB21281.1"/>
    </source>
</evidence>